<accession>A0A1A7MRE8</accession>
<dbReference type="InterPro" id="IPR005522">
    <property type="entry name" value="IPK"/>
</dbReference>
<evidence type="ECO:0000313" key="9">
    <source>
        <dbReference type="Proteomes" id="UP000310687"/>
    </source>
</evidence>
<comment type="caution">
    <text evidence="6">The sequence shown here is derived from an EMBL/GenBank/DDBJ whole genome shotgun (WGS) entry which is preliminary data.</text>
</comment>
<protein>
    <recommendedName>
        <fullName evidence="4">Kinase</fullName>
        <ecNumber evidence="4">2.7.-.-</ecNumber>
    </recommendedName>
</protein>
<feature type="region of interest" description="Disordered" evidence="5">
    <location>
        <begin position="1"/>
        <end position="132"/>
    </location>
</feature>
<feature type="region of interest" description="Disordered" evidence="5">
    <location>
        <begin position="175"/>
        <end position="290"/>
    </location>
</feature>
<feature type="region of interest" description="Disordered" evidence="5">
    <location>
        <begin position="450"/>
        <end position="504"/>
    </location>
</feature>
<feature type="compositionally biased region" description="Basic residues" evidence="5">
    <location>
        <begin position="835"/>
        <end position="847"/>
    </location>
</feature>
<feature type="compositionally biased region" description="Polar residues" evidence="5">
    <location>
        <begin position="45"/>
        <end position="60"/>
    </location>
</feature>
<dbReference type="GO" id="GO:0032958">
    <property type="term" value="P:inositol phosphate biosynthetic process"/>
    <property type="evidence" value="ECO:0007669"/>
    <property type="project" value="InterPro"/>
</dbReference>
<dbReference type="Gene3D" id="3.30.470.160">
    <property type="entry name" value="Inositol polyphosphate kinase"/>
    <property type="match status" value="1"/>
</dbReference>
<dbReference type="PANTHER" id="PTHR12400:SF21">
    <property type="entry name" value="KINASE"/>
    <property type="match status" value="1"/>
</dbReference>
<evidence type="ECO:0000256" key="5">
    <source>
        <dbReference type="SAM" id="MobiDB-lite"/>
    </source>
</evidence>
<feature type="compositionally biased region" description="Polar residues" evidence="5">
    <location>
        <begin position="1208"/>
        <end position="1219"/>
    </location>
</feature>
<proteinExistence type="inferred from homology"/>
<organism evidence="6 9">
    <name type="scientific">Aureobasidium pullulans</name>
    <name type="common">Black yeast</name>
    <name type="synonym">Pullularia pullulans</name>
    <dbReference type="NCBI Taxonomy" id="5580"/>
    <lineage>
        <taxon>Eukaryota</taxon>
        <taxon>Fungi</taxon>
        <taxon>Dikarya</taxon>
        <taxon>Ascomycota</taxon>
        <taxon>Pezizomycotina</taxon>
        <taxon>Dothideomycetes</taxon>
        <taxon>Dothideomycetidae</taxon>
        <taxon>Dothideales</taxon>
        <taxon>Saccotheciaceae</taxon>
        <taxon>Aureobasidium</taxon>
    </lineage>
</organism>
<comment type="similarity">
    <text evidence="1 4">Belongs to the inositol phosphokinase (IPK) family.</text>
</comment>
<feature type="region of interest" description="Disordered" evidence="5">
    <location>
        <begin position="1194"/>
        <end position="1219"/>
    </location>
</feature>
<dbReference type="GO" id="GO:0005737">
    <property type="term" value="C:cytoplasm"/>
    <property type="evidence" value="ECO:0007669"/>
    <property type="project" value="TreeGrafter"/>
</dbReference>
<keyword evidence="3 4" id="KW-0418">Kinase</keyword>
<feature type="region of interest" description="Disordered" evidence="5">
    <location>
        <begin position="835"/>
        <end position="859"/>
    </location>
</feature>
<feature type="compositionally biased region" description="Low complexity" evidence="5">
    <location>
        <begin position="74"/>
        <end position="86"/>
    </location>
</feature>
<keyword evidence="2 4" id="KW-0808">Transferase</keyword>
<dbReference type="InterPro" id="IPR038286">
    <property type="entry name" value="IPK_sf"/>
</dbReference>
<name>A0A1A7MRE8_AURPU</name>
<feature type="compositionally biased region" description="Low complexity" evidence="5">
    <location>
        <begin position="1310"/>
        <end position="1320"/>
    </location>
</feature>
<feature type="region of interest" description="Disordered" evidence="5">
    <location>
        <begin position="563"/>
        <end position="618"/>
    </location>
</feature>
<feature type="region of interest" description="Disordered" evidence="5">
    <location>
        <begin position="680"/>
        <end position="733"/>
    </location>
</feature>
<dbReference type="GO" id="GO:0008440">
    <property type="term" value="F:inositol-1,4,5-trisphosphate 3-kinase activity"/>
    <property type="evidence" value="ECO:0007669"/>
    <property type="project" value="TreeGrafter"/>
</dbReference>
<sequence length="1331" mass="148401">MQTTRTNLARSKTSPADPVLTRTNSSSQDVLYSTTVPLSERDSIFATNYQGDTPVTSPQQPRKEPPHERTGLISQALQRHQLQQDSQRQDIDPNDDGQQHRDFSTRYQEQSFDRDQSSAAHDGPMSASSLSPMRTSMTDLSMFFHTLPHTDLNRLPYPLASKSNRHSLYDPQLLPTIERPVTPTNNSNSPKATSAEDLQSSAQRSSYRAWRQGQGRMAGKSIAESQGRNLNSEDNDVDRKIDAKMPKIEQSINVRSRKTSHYLGLFKDQDSEHEKKREKKDKEKQEKHKEEELLLQEKDQQTLPAIHEHHDHATTGTPAPFSSPADRSSDVAPEIPPSITLNDNLPAEPAPDAEAPDAVSTPLPAPSTFEAEAEQKPLTTDNAEGRVAHQIPPSLLEEIRNHHIILGPSSNKAPSEREPLAESFEKETVREETPHTSLLTRQAQLLQQEVAKEAEDEDSDQEQISSAQYIPHRGKATRTASALPLPTPSTQDEEKEVVVPQPSADVDVHLPMKNSLEAGVDVPQSNVEIALLSEDESQVLHGEIPHSDNRHPNVTPAVQLAESDYDTESSAYSHDQEEEETTPTPTPTNKSVLHDRPSANGQASEVQSQPPPLGAVELKPYDHQVGGHSTIYSFSRQAVCKQLNSKENEFYETVEQYHPDLLDFLPRYIGVLNVTYKKPNKKKKDNIDKSKSPDMQPQDLKSPKKGSAPPEEKKEDAPRIVSHSQSQSNAVPEVSLINNRHILPDYFLRNLPPRPATAIPAHVTQPSRQTRPHSISEMMSDRRSSYSPETSPGHNDRPPLRQQASWGATSVNQDLKMQVFRDVFTPPVIIRHDRRSRNHHGRHLRKVQQRESMPSLPDANVANTVQTTGLQERRNSADVSAMQSPPSPADATRRLAIKNRRELNSPHNSVQSLDNYMISPRKEQPLSCESRSMENADADNHLMQAYKTPRRRHSGSGLRRKKADIDASRGDLEYHEDEGYRGDGEDVFAMDDLEGSPTKPKENKSIGLPDALQGAPDFKLNPVHNAPTLDKPIDMGEIPRNPDQGTEDPGRIAHFILLEDLTAGMVHPCVLDLKMGTRQYGVFADDKKKNSQRRKCKTTTSRELGVRVCGMQVWNVKTQSNIFEDKYFGRDLKAGSEFQAALTRFFFDGISHGRALKHIPVVLQKITQLEHIIRKLPGYRLYASSLLMIYDRGDVDEHGKPRQPPPQQSETENGTSLPKSKNQITLKIVDFANCVTAEDVETRMTAPSPPHDPEGVDRGYLRGLRSLRLYFQRIYEDLSAEDGGFVERGEGEGMAQSNGGAGIGGGAGLDSGSSWAWSDAVVEEDPGEVSI</sequence>
<feature type="compositionally biased region" description="Polar residues" evidence="5">
    <location>
        <begin position="764"/>
        <end position="773"/>
    </location>
</feature>
<dbReference type="Pfam" id="PF03770">
    <property type="entry name" value="IPK"/>
    <property type="match status" value="1"/>
</dbReference>
<feature type="compositionally biased region" description="Low complexity" evidence="5">
    <location>
        <begin position="346"/>
        <end position="358"/>
    </location>
</feature>
<feature type="compositionally biased region" description="Acidic residues" evidence="5">
    <location>
        <begin position="1321"/>
        <end position="1331"/>
    </location>
</feature>
<evidence type="ECO:0000256" key="4">
    <source>
        <dbReference type="RuleBase" id="RU363090"/>
    </source>
</evidence>
<feature type="compositionally biased region" description="Polar residues" evidence="5">
    <location>
        <begin position="223"/>
        <end position="232"/>
    </location>
</feature>
<feature type="compositionally biased region" description="Polar residues" evidence="5">
    <location>
        <begin position="182"/>
        <end position="206"/>
    </location>
</feature>
<dbReference type="GO" id="GO:0005634">
    <property type="term" value="C:nucleus"/>
    <property type="evidence" value="ECO:0007669"/>
    <property type="project" value="TreeGrafter"/>
</dbReference>
<dbReference type="Proteomes" id="UP000304947">
    <property type="component" value="Unassembled WGS sequence"/>
</dbReference>
<reference evidence="8 9" key="1">
    <citation type="submission" date="2018-10" db="EMBL/GenBank/DDBJ databases">
        <title>Fifty Aureobasidium pullulans genomes reveal a recombining polyextremotolerant generalist.</title>
        <authorList>
            <person name="Gostincar C."/>
            <person name="Turk M."/>
            <person name="Zajc J."/>
            <person name="Gunde-Cimerman N."/>
        </authorList>
    </citation>
    <scope>NUCLEOTIDE SEQUENCE [LARGE SCALE GENOMIC DNA]</scope>
    <source>
        <strain evidence="6 9">EXF-11013</strain>
        <strain evidence="7 8">EXF-3380</strain>
    </source>
</reference>
<feature type="compositionally biased region" description="Basic and acidic residues" evidence="5">
    <location>
        <begin position="267"/>
        <end position="290"/>
    </location>
</feature>
<evidence type="ECO:0000256" key="2">
    <source>
        <dbReference type="ARBA" id="ARBA00022679"/>
    </source>
</evidence>
<feature type="compositionally biased region" description="Basic and acidic residues" evidence="5">
    <location>
        <begin position="237"/>
        <end position="247"/>
    </location>
</feature>
<feature type="compositionally biased region" description="Gly residues" evidence="5">
    <location>
        <begin position="1299"/>
        <end position="1309"/>
    </location>
</feature>
<evidence type="ECO:0000256" key="3">
    <source>
        <dbReference type="ARBA" id="ARBA00022777"/>
    </source>
</evidence>
<dbReference type="GO" id="GO:0000824">
    <property type="term" value="F:inositol-1,4,5,6-tetrakisphosphate 3-kinase activity"/>
    <property type="evidence" value="ECO:0007669"/>
    <property type="project" value="TreeGrafter"/>
</dbReference>
<feature type="compositionally biased region" description="Polar residues" evidence="5">
    <location>
        <begin position="599"/>
        <end position="608"/>
    </location>
</feature>
<dbReference type="EMBL" id="QZBU01000001">
    <property type="protein sequence ID" value="TIA76533.1"/>
    <property type="molecule type" value="Genomic_DNA"/>
</dbReference>
<feature type="compositionally biased region" description="Polar residues" evidence="5">
    <location>
        <begin position="1"/>
        <end position="14"/>
    </location>
</feature>
<evidence type="ECO:0000313" key="8">
    <source>
        <dbReference type="Proteomes" id="UP000304947"/>
    </source>
</evidence>
<dbReference type="PANTHER" id="PTHR12400">
    <property type="entry name" value="INOSITOL POLYPHOSPHATE KINASE"/>
    <property type="match status" value="1"/>
</dbReference>
<dbReference type="Proteomes" id="UP000310687">
    <property type="component" value="Unassembled WGS sequence"/>
</dbReference>
<dbReference type="EMBL" id="QZAL01000021">
    <property type="protein sequence ID" value="THW47759.1"/>
    <property type="molecule type" value="Genomic_DNA"/>
</dbReference>
<feature type="compositionally biased region" description="Basic and acidic residues" evidence="5">
    <location>
        <begin position="87"/>
        <end position="104"/>
    </location>
</feature>
<feature type="region of interest" description="Disordered" evidence="5">
    <location>
        <begin position="1292"/>
        <end position="1331"/>
    </location>
</feature>
<evidence type="ECO:0000313" key="7">
    <source>
        <dbReference type="EMBL" id="TIA76533.1"/>
    </source>
</evidence>
<evidence type="ECO:0000313" key="6">
    <source>
        <dbReference type="EMBL" id="THW47759.1"/>
    </source>
</evidence>
<dbReference type="SUPFAM" id="SSF56104">
    <property type="entry name" value="SAICAR synthase-like"/>
    <property type="match status" value="1"/>
</dbReference>
<dbReference type="GO" id="GO:0046854">
    <property type="term" value="P:phosphatidylinositol phosphate biosynthetic process"/>
    <property type="evidence" value="ECO:0007669"/>
    <property type="project" value="TreeGrafter"/>
</dbReference>
<feature type="compositionally biased region" description="Basic and acidic residues" evidence="5">
    <location>
        <begin position="61"/>
        <end position="70"/>
    </location>
</feature>
<gene>
    <name evidence="7" type="ORF">D6C83_00015</name>
    <name evidence="6" type="ORF">D6D22_02504</name>
</gene>
<dbReference type="EC" id="2.7.-.-" evidence="4"/>
<feature type="region of interest" description="Disordered" evidence="5">
    <location>
        <begin position="310"/>
        <end position="386"/>
    </location>
</feature>
<evidence type="ECO:0000256" key="1">
    <source>
        <dbReference type="ARBA" id="ARBA00007374"/>
    </source>
</evidence>
<feature type="compositionally biased region" description="Polar residues" evidence="5">
    <location>
        <begin position="21"/>
        <end position="37"/>
    </location>
</feature>
<feature type="region of interest" description="Disordered" evidence="5">
    <location>
        <begin position="757"/>
        <end position="806"/>
    </location>
</feature>